<keyword evidence="2" id="KW-1185">Reference proteome</keyword>
<sequence>MFLYQVASVLITIGDLVDTVYPNRIVRILVRFYLPPDRGRTIVSDVYQAVHTNVRLIFAPKPKLKPKEILKLTPQKPYVYFTGLDTDLSGLVITPGIRDQEVWEAMSDFTLCICVECGECTYRTASFLGNQSHILPEIRVPVPPDDINTGLGSQWRELTVKEPAAKH</sequence>
<proteinExistence type="predicted"/>
<comment type="caution">
    <text evidence="1">The sequence shown here is derived from an EMBL/GenBank/DDBJ whole genome shotgun (WGS) entry which is preliminary data.</text>
</comment>
<evidence type="ECO:0000313" key="2">
    <source>
        <dbReference type="Proteomes" id="UP001283361"/>
    </source>
</evidence>
<name>A0AAE1DZR1_9GAST</name>
<reference evidence="1" key="1">
    <citation type="journal article" date="2023" name="G3 (Bethesda)">
        <title>A reference genome for the long-term kleptoplast-retaining sea slug Elysia crispata morphotype clarki.</title>
        <authorList>
            <person name="Eastman K.E."/>
            <person name="Pendleton A.L."/>
            <person name="Shaikh M.A."/>
            <person name="Suttiyut T."/>
            <person name="Ogas R."/>
            <person name="Tomko P."/>
            <person name="Gavelis G."/>
            <person name="Widhalm J.R."/>
            <person name="Wisecaver J.H."/>
        </authorList>
    </citation>
    <scope>NUCLEOTIDE SEQUENCE</scope>
    <source>
        <strain evidence="1">ECLA1</strain>
    </source>
</reference>
<evidence type="ECO:0000313" key="1">
    <source>
        <dbReference type="EMBL" id="KAK3787573.1"/>
    </source>
</evidence>
<dbReference type="EMBL" id="JAWDGP010001852">
    <property type="protein sequence ID" value="KAK3787573.1"/>
    <property type="molecule type" value="Genomic_DNA"/>
</dbReference>
<gene>
    <name evidence="1" type="ORF">RRG08_025904</name>
</gene>
<dbReference type="Proteomes" id="UP001283361">
    <property type="component" value="Unassembled WGS sequence"/>
</dbReference>
<dbReference type="AlphaFoldDB" id="A0AAE1DZR1"/>
<accession>A0AAE1DZR1</accession>
<protein>
    <submittedName>
        <fullName evidence="1">Uncharacterized protein</fullName>
    </submittedName>
</protein>
<organism evidence="1 2">
    <name type="scientific">Elysia crispata</name>
    <name type="common">lettuce slug</name>
    <dbReference type="NCBI Taxonomy" id="231223"/>
    <lineage>
        <taxon>Eukaryota</taxon>
        <taxon>Metazoa</taxon>
        <taxon>Spiralia</taxon>
        <taxon>Lophotrochozoa</taxon>
        <taxon>Mollusca</taxon>
        <taxon>Gastropoda</taxon>
        <taxon>Heterobranchia</taxon>
        <taxon>Euthyneura</taxon>
        <taxon>Panpulmonata</taxon>
        <taxon>Sacoglossa</taxon>
        <taxon>Placobranchoidea</taxon>
        <taxon>Plakobranchidae</taxon>
        <taxon>Elysia</taxon>
    </lineage>
</organism>